<accession>A0A4Y7SRZ1</accession>
<protein>
    <submittedName>
        <fullName evidence="1">Uncharacterized protein</fullName>
    </submittedName>
</protein>
<reference evidence="1 2" key="1">
    <citation type="journal article" date="2019" name="Nat. Ecol. Evol.">
        <title>Megaphylogeny resolves global patterns of mushroom evolution.</title>
        <authorList>
            <person name="Varga T."/>
            <person name="Krizsan K."/>
            <person name="Foldi C."/>
            <person name="Dima B."/>
            <person name="Sanchez-Garcia M."/>
            <person name="Sanchez-Ramirez S."/>
            <person name="Szollosi G.J."/>
            <person name="Szarkandi J.G."/>
            <person name="Papp V."/>
            <person name="Albert L."/>
            <person name="Andreopoulos W."/>
            <person name="Angelini C."/>
            <person name="Antonin V."/>
            <person name="Barry K.W."/>
            <person name="Bougher N.L."/>
            <person name="Buchanan P."/>
            <person name="Buyck B."/>
            <person name="Bense V."/>
            <person name="Catcheside P."/>
            <person name="Chovatia M."/>
            <person name="Cooper J."/>
            <person name="Damon W."/>
            <person name="Desjardin D."/>
            <person name="Finy P."/>
            <person name="Geml J."/>
            <person name="Haridas S."/>
            <person name="Hughes K."/>
            <person name="Justo A."/>
            <person name="Karasinski D."/>
            <person name="Kautmanova I."/>
            <person name="Kiss B."/>
            <person name="Kocsube S."/>
            <person name="Kotiranta H."/>
            <person name="LaButti K.M."/>
            <person name="Lechner B.E."/>
            <person name="Liimatainen K."/>
            <person name="Lipzen A."/>
            <person name="Lukacs Z."/>
            <person name="Mihaltcheva S."/>
            <person name="Morgado L.N."/>
            <person name="Niskanen T."/>
            <person name="Noordeloos M.E."/>
            <person name="Ohm R.A."/>
            <person name="Ortiz-Santana B."/>
            <person name="Ovrebo C."/>
            <person name="Racz N."/>
            <person name="Riley R."/>
            <person name="Savchenko A."/>
            <person name="Shiryaev A."/>
            <person name="Soop K."/>
            <person name="Spirin V."/>
            <person name="Szebenyi C."/>
            <person name="Tomsovsky M."/>
            <person name="Tulloss R.E."/>
            <person name="Uehling J."/>
            <person name="Grigoriev I.V."/>
            <person name="Vagvolgyi C."/>
            <person name="Papp T."/>
            <person name="Martin F.M."/>
            <person name="Miettinen O."/>
            <person name="Hibbett D.S."/>
            <person name="Nagy L.G."/>
        </authorList>
    </citation>
    <scope>NUCLEOTIDE SEQUENCE [LARGE SCALE GENOMIC DNA]</scope>
    <source>
        <strain evidence="1 2">FP101781</strain>
    </source>
</reference>
<gene>
    <name evidence="1" type="ORF">FA13DRAFT_1714476</name>
</gene>
<keyword evidence="2" id="KW-1185">Reference proteome</keyword>
<organism evidence="1 2">
    <name type="scientific">Coprinellus micaceus</name>
    <name type="common">Glistening ink-cap mushroom</name>
    <name type="synonym">Coprinus micaceus</name>
    <dbReference type="NCBI Taxonomy" id="71717"/>
    <lineage>
        <taxon>Eukaryota</taxon>
        <taxon>Fungi</taxon>
        <taxon>Dikarya</taxon>
        <taxon>Basidiomycota</taxon>
        <taxon>Agaricomycotina</taxon>
        <taxon>Agaricomycetes</taxon>
        <taxon>Agaricomycetidae</taxon>
        <taxon>Agaricales</taxon>
        <taxon>Agaricineae</taxon>
        <taxon>Psathyrellaceae</taxon>
        <taxon>Coprinellus</taxon>
    </lineage>
</organism>
<proteinExistence type="predicted"/>
<dbReference type="AlphaFoldDB" id="A0A4Y7SRZ1"/>
<dbReference type="Proteomes" id="UP000298030">
    <property type="component" value="Unassembled WGS sequence"/>
</dbReference>
<evidence type="ECO:0000313" key="2">
    <source>
        <dbReference type="Proteomes" id="UP000298030"/>
    </source>
</evidence>
<comment type="caution">
    <text evidence="1">The sequence shown here is derived from an EMBL/GenBank/DDBJ whole genome shotgun (WGS) entry which is preliminary data.</text>
</comment>
<evidence type="ECO:0000313" key="1">
    <source>
        <dbReference type="EMBL" id="TEB24637.1"/>
    </source>
</evidence>
<dbReference type="EMBL" id="QPFP01000064">
    <property type="protein sequence ID" value="TEB24637.1"/>
    <property type="molecule type" value="Genomic_DNA"/>
</dbReference>
<sequence>MPSSAMAIHLTQQGLSRRLIRASEQVVAALKREEDKHLFKCACGHHTNIYGNFKTHLGKEHAALRGCADLSESGVYVSPVCDAVGSDWGILKGHMERYHRWTQRVDVDPASSGGRGRAVEWWYAERKCSGRKWEVQQRQGTGMKLVVARGRT</sequence>
<name>A0A4Y7SRZ1_COPMI</name>